<dbReference type="InterPro" id="IPR051913">
    <property type="entry name" value="GH2_Domain-Containing"/>
</dbReference>
<evidence type="ECO:0000313" key="11">
    <source>
        <dbReference type="Proteomes" id="UP000245488"/>
    </source>
</evidence>
<dbReference type="Pfam" id="PF18565">
    <property type="entry name" value="Glyco_hydro2_C5"/>
    <property type="match status" value="1"/>
</dbReference>
<dbReference type="PRINTS" id="PR00132">
    <property type="entry name" value="GLHYDRLASE2"/>
</dbReference>
<proteinExistence type="inferred from homology"/>
<dbReference type="InterPro" id="IPR036156">
    <property type="entry name" value="Beta-gal/glucu_dom_sf"/>
</dbReference>
<feature type="region of interest" description="Disordered" evidence="4">
    <location>
        <begin position="486"/>
        <end position="538"/>
    </location>
</feature>
<dbReference type="GO" id="GO:0004553">
    <property type="term" value="F:hydrolase activity, hydrolyzing O-glycosyl compounds"/>
    <property type="evidence" value="ECO:0007669"/>
    <property type="project" value="InterPro"/>
</dbReference>
<dbReference type="SUPFAM" id="SSF51445">
    <property type="entry name" value="(Trans)glycosidases"/>
    <property type="match status" value="1"/>
</dbReference>
<feature type="domain" description="Glycoside hydrolase family 2 immunoglobulin-like beta-sandwich" evidence="5">
    <location>
        <begin position="159"/>
        <end position="276"/>
    </location>
</feature>
<feature type="domain" description="Beta-mannosidase-like galactose-binding" evidence="9">
    <location>
        <begin position="50"/>
        <end position="132"/>
    </location>
</feature>
<accession>A0A317G7S4</accession>
<dbReference type="InterPro" id="IPR006102">
    <property type="entry name" value="Ig-like_GH2"/>
</dbReference>
<dbReference type="InterPro" id="IPR040605">
    <property type="entry name" value="Glyco_hydro2_dom5"/>
</dbReference>
<dbReference type="InterPro" id="IPR017853">
    <property type="entry name" value="GH"/>
</dbReference>
<dbReference type="Gene3D" id="3.20.20.80">
    <property type="entry name" value="Glycosidases"/>
    <property type="match status" value="2"/>
</dbReference>
<evidence type="ECO:0000259" key="6">
    <source>
        <dbReference type="Pfam" id="PF02836"/>
    </source>
</evidence>
<dbReference type="Pfam" id="PF02836">
    <property type="entry name" value="Glyco_hydro_2_C"/>
    <property type="match status" value="1"/>
</dbReference>
<feature type="domain" description="Glycoside hydrolase family 2" evidence="8">
    <location>
        <begin position="835"/>
        <end position="917"/>
    </location>
</feature>
<protein>
    <submittedName>
        <fullName evidence="10">Glycoside hydrolase family 2</fullName>
    </submittedName>
</protein>
<evidence type="ECO:0000259" key="5">
    <source>
        <dbReference type="Pfam" id="PF00703"/>
    </source>
</evidence>
<keyword evidence="3" id="KW-0326">Glycosidase</keyword>
<evidence type="ECO:0000259" key="7">
    <source>
        <dbReference type="Pfam" id="PF16355"/>
    </source>
</evidence>
<feature type="compositionally biased region" description="Acidic residues" evidence="4">
    <location>
        <begin position="521"/>
        <end position="530"/>
    </location>
</feature>
<comment type="similarity">
    <text evidence="1">Belongs to the glycosyl hydrolase 2 family.</text>
</comment>
<comment type="caution">
    <text evidence="10">The sequence shown here is derived from an EMBL/GenBank/DDBJ whole genome shotgun (WGS) entry which is preliminary data.</text>
</comment>
<dbReference type="SUPFAM" id="SSF49785">
    <property type="entry name" value="Galactose-binding domain-like"/>
    <property type="match status" value="1"/>
</dbReference>
<dbReference type="InterPro" id="IPR032311">
    <property type="entry name" value="DUF4982"/>
</dbReference>
<evidence type="ECO:0000256" key="1">
    <source>
        <dbReference type="ARBA" id="ARBA00007401"/>
    </source>
</evidence>
<dbReference type="InterPro" id="IPR008979">
    <property type="entry name" value="Galactose-bd-like_sf"/>
</dbReference>
<dbReference type="PANTHER" id="PTHR42732:SF1">
    <property type="entry name" value="BETA-MANNOSIDASE"/>
    <property type="match status" value="1"/>
</dbReference>
<feature type="domain" description="Glycoside hydrolase family 2 catalytic" evidence="6">
    <location>
        <begin position="286"/>
        <end position="461"/>
    </location>
</feature>
<keyword evidence="11" id="KW-1185">Reference proteome</keyword>
<evidence type="ECO:0000259" key="9">
    <source>
        <dbReference type="Pfam" id="PF22666"/>
    </source>
</evidence>
<dbReference type="AlphaFoldDB" id="A0A317G7S4"/>
<dbReference type="Pfam" id="PF22666">
    <property type="entry name" value="Glyco_hydro_2_N2"/>
    <property type="match status" value="1"/>
</dbReference>
<sequence>MKIRKWNDNWKFWSGGDSFALVWGIPESAVDVTLPHDAMALETPYEDCPNGTNTGYVKGALYTYVKRFYAPSSAYAGKDVIVRFEGIYEKSSIYVNEQLVGSCNYGYSVVDVNITGALRLDAENEIRVIVRNGAMPNSRWYSGGGIYKDVYMLIGEKVHIAPYGVRINTLTLDDDSAEILVKTRIENKDNSRLMASLETRIYDPSGKVVASVKVPAHLMPLESREIVQRITVTDPSPWSEDTPDLYKCVSVITSDDFCATEKDIIMDSSEESFGIRTMSLDKVHGLRVNGKTVKLRGACIHHDSGLIGAATYDSVMYRQVRKMKEAGFNALRIAHNPAAPALLRACDKLGVYVMDEFVDMWTRNKTDYDYSMSFETDWKKDLKSMIMKDYNHPSVIMYSIGNEIPEIGTDIGTRIGTEMNAYVKELDDSRYTTAGINGVFAAGDKVGEIMQDIMSAACAKKEQKSAKDVEGIEAEAEVEIEVETEVEIEAETEAKRDVEIEKESGTQENTDSKADNNAEGNAEENADENVDGNADGNVNDFMTVMDAHMDEIVNHKAVSQRLDNACTFLDIAGYNYMTARYEKDYVNNPDRIIVGSETYPPQIARNWAEIEKYSTVIGDFTWTGWDYIGEAGIGIPAYKFGEGGFGASYPCRLSYVGDFDITGFRRPVSYYRQIVFGLRKAPYIAVQDPHHYGEKIITTPWVMSDAISSWTWDIPRGSGVIVEVYSAGDEAELILNGKSLGRKASGKKEGYRTLFDITYEEGELEAISYENGKEIGRMSLVTAGEASKIEVVREQNDYKENCNNAVGNGSINIKTIDKAMEKEASCDNSDSYENMEIVYLNISLCDEVGNVNTESDTDIHVSLSDNLELMGFGSADPRDVTNYKTSDTKTFNGRCQLIVRRLDNNNKGIVTLKADELLTEYEII</sequence>
<dbReference type="GO" id="GO:0005975">
    <property type="term" value="P:carbohydrate metabolic process"/>
    <property type="evidence" value="ECO:0007669"/>
    <property type="project" value="InterPro"/>
</dbReference>
<dbReference type="EMBL" id="NXNG01000001">
    <property type="protein sequence ID" value="PWT28680.1"/>
    <property type="molecule type" value="Genomic_DNA"/>
</dbReference>
<dbReference type="InterPro" id="IPR006103">
    <property type="entry name" value="Glyco_hydro_2_cat"/>
</dbReference>
<evidence type="ECO:0000256" key="3">
    <source>
        <dbReference type="ARBA" id="ARBA00023295"/>
    </source>
</evidence>
<dbReference type="InterPro" id="IPR054593">
    <property type="entry name" value="Beta-mannosidase-like_N2"/>
</dbReference>
<evidence type="ECO:0000256" key="4">
    <source>
        <dbReference type="SAM" id="MobiDB-lite"/>
    </source>
</evidence>
<feature type="compositionally biased region" description="Basic and acidic residues" evidence="4">
    <location>
        <begin position="492"/>
        <end position="516"/>
    </location>
</feature>
<evidence type="ECO:0000313" key="10">
    <source>
        <dbReference type="EMBL" id="PWT28680.1"/>
    </source>
</evidence>
<dbReference type="PANTHER" id="PTHR42732">
    <property type="entry name" value="BETA-GALACTOSIDASE"/>
    <property type="match status" value="1"/>
</dbReference>
<dbReference type="Gene3D" id="2.60.40.10">
    <property type="entry name" value="Immunoglobulins"/>
    <property type="match status" value="3"/>
</dbReference>
<name>A0A317G7S4_BUTFI</name>
<dbReference type="Proteomes" id="UP000245488">
    <property type="component" value="Chromosome"/>
</dbReference>
<dbReference type="SUPFAM" id="SSF49303">
    <property type="entry name" value="beta-Galactosidase/glucuronidase domain"/>
    <property type="match status" value="1"/>
</dbReference>
<dbReference type="Pfam" id="PF16355">
    <property type="entry name" value="DUF4982"/>
    <property type="match status" value="1"/>
</dbReference>
<dbReference type="RefSeq" id="WP_110073779.1">
    <property type="nucleotide sequence ID" value="NZ_CM009896.1"/>
</dbReference>
<reference evidence="10 11" key="1">
    <citation type="submission" date="2017-09" db="EMBL/GenBank/DDBJ databases">
        <title>High-quality draft genome sequence of Butyrivibrio fibrisolvens INBov1, isolated from cow rumen.</title>
        <authorList>
            <person name="Rodriguez Hernaez J."/>
            <person name="Rivarola M."/>
            <person name="Paniego N."/>
            <person name="Cravero S."/>
            <person name="Ceron Cucchi M."/>
            <person name="Martinez M.C."/>
        </authorList>
    </citation>
    <scope>NUCLEOTIDE SEQUENCE [LARGE SCALE GENOMIC DNA]</scope>
    <source>
        <strain evidence="10 11">INBov1</strain>
    </source>
</reference>
<gene>
    <name evidence="10" type="ORF">CPT75_16970</name>
</gene>
<dbReference type="InterPro" id="IPR006101">
    <property type="entry name" value="Glyco_hydro_2"/>
</dbReference>
<evidence type="ECO:0000259" key="8">
    <source>
        <dbReference type="Pfam" id="PF18565"/>
    </source>
</evidence>
<dbReference type="Gene3D" id="2.60.120.260">
    <property type="entry name" value="Galactose-binding domain-like"/>
    <property type="match status" value="1"/>
</dbReference>
<dbReference type="InterPro" id="IPR013783">
    <property type="entry name" value="Ig-like_fold"/>
</dbReference>
<dbReference type="Pfam" id="PF00703">
    <property type="entry name" value="Glyco_hydro_2"/>
    <property type="match status" value="1"/>
</dbReference>
<keyword evidence="2 10" id="KW-0378">Hydrolase</keyword>
<feature type="domain" description="DUF4982" evidence="7">
    <location>
        <begin position="720"/>
        <end position="775"/>
    </location>
</feature>
<evidence type="ECO:0000256" key="2">
    <source>
        <dbReference type="ARBA" id="ARBA00022801"/>
    </source>
</evidence>
<organism evidence="10 11">
    <name type="scientific">Butyrivibrio fibrisolvens</name>
    <dbReference type="NCBI Taxonomy" id="831"/>
    <lineage>
        <taxon>Bacteria</taxon>
        <taxon>Bacillati</taxon>
        <taxon>Bacillota</taxon>
        <taxon>Clostridia</taxon>
        <taxon>Lachnospirales</taxon>
        <taxon>Lachnospiraceae</taxon>
        <taxon>Butyrivibrio</taxon>
    </lineage>
</organism>